<dbReference type="RefSeq" id="WP_142000382.1">
    <property type="nucleotide sequence ID" value="NZ_VFML01000001.1"/>
</dbReference>
<evidence type="ECO:0000313" key="3">
    <source>
        <dbReference type="Proteomes" id="UP000320876"/>
    </source>
</evidence>
<name>A0A542DNR5_AMYCI</name>
<evidence type="ECO:0000259" key="1">
    <source>
        <dbReference type="Pfam" id="PF13349"/>
    </source>
</evidence>
<organism evidence="2 3">
    <name type="scientific">Amycolatopsis cihanbeyliensis</name>
    <dbReference type="NCBI Taxonomy" id="1128664"/>
    <lineage>
        <taxon>Bacteria</taxon>
        <taxon>Bacillati</taxon>
        <taxon>Actinomycetota</taxon>
        <taxon>Actinomycetes</taxon>
        <taxon>Pseudonocardiales</taxon>
        <taxon>Pseudonocardiaceae</taxon>
        <taxon>Amycolatopsis</taxon>
    </lineage>
</organism>
<dbReference type="Pfam" id="PF13349">
    <property type="entry name" value="DUF4097"/>
    <property type="match status" value="1"/>
</dbReference>
<proteinExistence type="predicted"/>
<dbReference type="Proteomes" id="UP000320876">
    <property type="component" value="Unassembled WGS sequence"/>
</dbReference>
<comment type="caution">
    <text evidence="2">The sequence shown here is derived from an EMBL/GenBank/DDBJ whole genome shotgun (WGS) entry which is preliminary data.</text>
</comment>
<feature type="domain" description="DUF4097" evidence="1">
    <location>
        <begin position="19"/>
        <end position="260"/>
    </location>
</feature>
<dbReference type="InterPro" id="IPR025164">
    <property type="entry name" value="Toastrack_DUF4097"/>
</dbReference>
<dbReference type="EMBL" id="VFML01000001">
    <property type="protein sequence ID" value="TQJ04739.1"/>
    <property type="molecule type" value="Genomic_DNA"/>
</dbReference>
<sequence>MPTFDTPEPISVAIELAVGHVRIVASDRADTVVDVRPSDDSDESDVKAARQVRVEYANGTLQVKAPKIRPFDFSNKTRSVDITIELPSGSRVEGSAQLGDLGSTGRLGELRYKSGTGHIRLDRTGELRVHTGAGDVAAEAVDGNADISTGSGRVQVGEVTGTTVAKNSNGDISIDHSAAGGEVKTSHGRIRVGEVVRGAVVAKTAMGDVEVGIAERTAAWLDVHTGYGRVRNSLEAAAEPDASEDTVEVRANTSFGDITIHRS</sequence>
<keyword evidence="3" id="KW-1185">Reference proteome</keyword>
<dbReference type="Gene3D" id="2.160.20.120">
    <property type="match status" value="1"/>
</dbReference>
<evidence type="ECO:0000313" key="2">
    <source>
        <dbReference type="EMBL" id="TQJ04739.1"/>
    </source>
</evidence>
<protein>
    <submittedName>
        <fullName evidence="2">DUF4097 and DUF4098 domain-containing protein YvlB</fullName>
    </submittedName>
</protein>
<reference evidence="2 3" key="1">
    <citation type="submission" date="2019-06" db="EMBL/GenBank/DDBJ databases">
        <title>Sequencing the genomes of 1000 actinobacteria strains.</title>
        <authorList>
            <person name="Klenk H.-P."/>
        </authorList>
    </citation>
    <scope>NUCLEOTIDE SEQUENCE [LARGE SCALE GENOMIC DNA]</scope>
    <source>
        <strain evidence="2 3">DSM 45679</strain>
    </source>
</reference>
<dbReference type="OrthoDB" id="3252095at2"/>
<accession>A0A542DNR5</accession>
<gene>
    <name evidence="2" type="ORF">FB471_4547</name>
</gene>
<dbReference type="AlphaFoldDB" id="A0A542DNR5"/>